<dbReference type="InterPro" id="IPR043136">
    <property type="entry name" value="B30.2/SPRY_sf"/>
</dbReference>
<dbReference type="SMART" id="SM00248">
    <property type="entry name" value="ANK"/>
    <property type="match status" value="9"/>
</dbReference>
<dbReference type="SUPFAM" id="SSF49899">
    <property type="entry name" value="Concanavalin A-like lectins/glucanases"/>
    <property type="match status" value="2"/>
</dbReference>
<dbReference type="InterPro" id="IPR044736">
    <property type="entry name" value="Gid1/RanBPM/SPLA_SPRY"/>
</dbReference>
<dbReference type="eggNOG" id="KOG1477">
    <property type="taxonomic scope" value="Eukaryota"/>
</dbReference>
<keyword evidence="2" id="KW-0040">ANK repeat</keyword>
<reference evidence="6" key="1">
    <citation type="journal article" date="2014" name="BMC Genomics">
        <title>Genome characteristics reveal the impact of lichenization on lichen-forming fungus Endocarpon pusillum Hedwig (Verrucariales, Ascomycota).</title>
        <authorList>
            <person name="Wang Y.-Y."/>
            <person name="Liu B."/>
            <person name="Zhang X.-Y."/>
            <person name="Zhou Q.-M."/>
            <person name="Zhang T."/>
            <person name="Li H."/>
            <person name="Yu Y.-F."/>
            <person name="Zhang X.-L."/>
            <person name="Hao X.-Y."/>
            <person name="Wang M."/>
            <person name="Wang L."/>
            <person name="Wei J.-C."/>
        </authorList>
    </citation>
    <scope>NUCLEOTIDE SEQUENCE [LARGE SCALE GENOMIC DNA]</scope>
    <source>
        <strain evidence="6">Z07020 / HMAS-L-300199</strain>
    </source>
</reference>
<dbReference type="Pfam" id="PF24883">
    <property type="entry name" value="NPHP3_N"/>
    <property type="match status" value="1"/>
</dbReference>
<dbReference type="HOGENOM" id="CLU_251224_0_0_1"/>
<gene>
    <name evidence="5" type="ORF">EPUS_05928</name>
</gene>
<dbReference type="Pfam" id="PF00622">
    <property type="entry name" value="SPRY"/>
    <property type="match status" value="2"/>
</dbReference>
<protein>
    <submittedName>
        <fullName evidence="5">Uncharacterized protein</fullName>
    </submittedName>
</protein>
<dbReference type="SMART" id="SM00449">
    <property type="entry name" value="SPRY"/>
    <property type="match status" value="1"/>
</dbReference>
<organism evidence="5 6">
    <name type="scientific">Endocarpon pusillum (strain Z07020 / HMAS-L-300199)</name>
    <name type="common">Lichen-forming fungus</name>
    <dbReference type="NCBI Taxonomy" id="1263415"/>
    <lineage>
        <taxon>Eukaryota</taxon>
        <taxon>Fungi</taxon>
        <taxon>Dikarya</taxon>
        <taxon>Ascomycota</taxon>
        <taxon>Pezizomycotina</taxon>
        <taxon>Eurotiomycetes</taxon>
        <taxon>Chaetothyriomycetidae</taxon>
        <taxon>Verrucariales</taxon>
        <taxon>Verrucariaceae</taxon>
        <taxon>Endocarpon</taxon>
    </lineage>
</organism>
<dbReference type="GO" id="GO:0004190">
    <property type="term" value="F:aspartic-type endopeptidase activity"/>
    <property type="evidence" value="ECO:0007669"/>
    <property type="project" value="InterPro"/>
</dbReference>
<dbReference type="Gene3D" id="1.25.40.20">
    <property type="entry name" value="Ankyrin repeat-containing domain"/>
    <property type="match status" value="3"/>
</dbReference>
<dbReference type="InterPro" id="IPR054471">
    <property type="entry name" value="GPIID_WHD"/>
</dbReference>
<dbReference type="InterPro" id="IPR001870">
    <property type="entry name" value="B30.2/SPRY"/>
</dbReference>
<dbReference type="RefSeq" id="XP_007804932.1">
    <property type="nucleotide sequence ID" value="XM_007806741.1"/>
</dbReference>
<dbReference type="SUPFAM" id="SSF52540">
    <property type="entry name" value="P-loop containing nucleoside triphosphate hydrolases"/>
    <property type="match status" value="1"/>
</dbReference>
<dbReference type="EMBL" id="KE721424">
    <property type="protein sequence ID" value="ERF69383.1"/>
    <property type="molecule type" value="Genomic_DNA"/>
</dbReference>
<sequence>MEVAGTVVGVVGLLAAFKGAIDGYLLIEQLFRRDGGLQDRAIHFERIRKKLEIWGTDFNVDSSCPDKDCLFNYESHENQATILKILERTTQHLGAAEKQLRRHTREEGKMKPWKSRIFKSNDDCKKRTTWAVKDKQLLDEIIEQLNKHLQNLLECTKEVSVLQEDGWKGQTGSLTTIDETKAHIEARNSKQEGTCQWIFQRPEYKDWVSGTATNLLWIDATPGNGKTVLASAVIDELRRLAMQPKANTGLAYFYCDYKDSMRQSLSELFGCMTAQLAQQNLAVRHAVWEYLASFQKSYLEARSVDYKELAKITIKTCEKFKHIYLVIDAADEFLPPSKPKESSHGDWSHRKALLETLIHLQKDGKGKIKVLITSRPTMEIQSALREVSRISISSESNSEDIELYVRAKLEKEMENNTEWGEKLMAGEQQSPTIKSCIVSKLVEKVNGMFLFATLQLQILLGSDSSEDVLTILEELPPNINQTWERLLLDIDAAQNLPRDRETVKKILQWLVAAARPLTLDEIRAAIAVQKYEANIELGNKLHDPQWLFKLCGPLVRMSSDQTPDKQELSLAHFSLKEFLLSGYLQNSAEAAVRKYNIVLSDANAYLAMVSLTYLSSRELAHPYHNRQELDKLRQDHKLLDYSTLHGGMHLRSLDRTDDKLSELLKGLLIPEVTWQDLRSQYNRPNDPFKVTFTAFLPSEENDFTHWPRNACISIEEELSEAVAKDVATRLGGQLMRSIQGRPNCKSFLQLFRILSDPTRKDHPVNITPLYYASLFGWRSGVEKLLQLNEDRATTTDLNHALRAAAVGGFPEIIEMLCKAGADVKAQMVPLGSPLQSATFCGQKEAVQKLLGLGAKPNEDNFYYRPGGTIGSSLQGAAMSGDTDLVQLLVDGGADINCNDGWLGTALQAVLEGGKQEMAMFLINHKDFNPNVTGGYYGSASRIICLQAERSMNNLLTAIFDWGGSPSERVGPYGSLLEIASHFGHLEKVKLLLNRKAQLDGASMGQFGNAIHAAAMHGDEQTIRLLLDHGADPNCPGRWLGNDFAQTIPGQPEYGKCLKLQQGEGFLAYDHSFVTKAFFAPSLNAAMRLRQVDHNKIFMLFENEPTHHNGHLGNPLQAAAFRGHADVLRLLIARGARGHLEAVCTLLESGADPNTAAAGHYGTALAAATALRFEEIVQALLDNGANHNILDEHGWGANTWCTLHNWTLPDARIQERLEKECKSPGAWSLTERSPNLHIDNSGCGMRFLNEPLNLLVSGSHFSVGATILANHPISPYGDFYFEVKIEDQGSNQVIAIGLSEKDVPTFKLPGHAAPSWGFRGDDGGCFEHKPKEGLAWPHGASWGYHGDDGHCYAEDQERTLGWPKFGTGDTVGCGVGWRERENGESVVFFTLNGMRLEPNLLISRRRVYPAVGLQSKGAAVRANFGVQAFQYNAIGDGGWESDRVKGFEELEIL</sequence>
<dbReference type="PANTHER" id="PTHR10039:SF16">
    <property type="entry name" value="GPI INOSITOL-DEACYLASE"/>
    <property type="match status" value="1"/>
</dbReference>
<dbReference type="eggNOG" id="KOG4177">
    <property type="taxonomic scope" value="Eukaryota"/>
</dbReference>
<dbReference type="Gene3D" id="3.40.50.300">
    <property type="entry name" value="P-loop containing nucleotide triphosphate hydrolases"/>
    <property type="match status" value="1"/>
</dbReference>
<dbReference type="GO" id="GO:0006508">
    <property type="term" value="P:proteolysis"/>
    <property type="evidence" value="ECO:0007669"/>
    <property type="project" value="InterPro"/>
</dbReference>
<dbReference type="CDD" id="cd12885">
    <property type="entry name" value="SPRY_RanBP_like"/>
    <property type="match status" value="1"/>
</dbReference>
<dbReference type="Pfam" id="PF12796">
    <property type="entry name" value="Ank_2"/>
    <property type="match status" value="1"/>
</dbReference>
<feature type="domain" description="Peptidase A2" evidence="3">
    <location>
        <begin position="1176"/>
        <end position="1199"/>
    </location>
</feature>
<evidence type="ECO:0000256" key="1">
    <source>
        <dbReference type="ARBA" id="ARBA00022737"/>
    </source>
</evidence>
<evidence type="ECO:0000313" key="5">
    <source>
        <dbReference type="EMBL" id="ERF69383.1"/>
    </source>
</evidence>
<dbReference type="PROSITE" id="PS50175">
    <property type="entry name" value="ASP_PROT_RETROV"/>
    <property type="match status" value="1"/>
</dbReference>
<dbReference type="PROSITE" id="PS50297">
    <property type="entry name" value="ANK_REP_REGION"/>
    <property type="match status" value="2"/>
</dbReference>
<evidence type="ECO:0000259" key="4">
    <source>
        <dbReference type="PROSITE" id="PS50188"/>
    </source>
</evidence>
<dbReference type="PROSITE" id="PS50088">
    <property type="entry name" value="ANK_REPEAT"/>
    <property type="match status" value="2"/>
</dbReference>
<dbReference type="InterPro" id="IPR036770">
    <property type="entry name" value="Ankyrin_rpt-contain_sf"/>
</dbReference>
<feature type="repeat" description="ANK" evidence="2">
    <location>
        <begin position="1005"/>
        <end position="1037"/>
    </location>
</feature>
<dbReference type="Gene3D" id="2.60.120.920">
    <property type="match status" value="2"/>
</dbReference>
<feature type="repeat" description="ANK" evidence="2">
    <location>
        <begin position="871"/>
        <end position="900"/>
    </location>
</feature>
<dbReference type="PANTHER" id="PTHR10039">
    <property type="entry name" value="AMELOGENIN"/>
    <property type="match status" value="1"/>
</dbReference>
<keyword evidence="1" id="KW-0677">Repeat</keyword>
<dbReference type="Proteomes" id="UP000019373">
    <property type="component" value="Unassembled WGS sequence"/>
</dbReference>
<evidence type="ECO:0000313" key="6">
    <source>
        <dbReference type="Proteomes" id="UP000019373"/>
    </source>
</evidence>
<dbReference type="GeneID" id="19240875"/>
<dbReference type="Gene3D" id="1.20.120.1020">
    <property type="entry name" value="Prion-inhibition and propagation, HeLo domain"/>
    <property type="match status" value="1"/>
</dbReference>
<dbReference type="InterPro" id="IPR001995">
    <property type="entry name" value="Peptidase_A2_cat"/>
</dbReference>
<dbReference type="PROSITE" id="PS50188">
    <property type="entry name" value="B302_SPRY"/>
    <property type="match status" value="1"/>
</dbReference>
<dbReference type="InterPro" id="IPR002110">
    <property type="entry name" value="Ankyrin_rpt"/>
</dbReference>
<accession>U1GBG4</accession>
<dbReference type="InterPro" id="IPR027417">
    <property type="entry name" value="P-loop_NTPase"/>
</dbReference>
<evidence type="ECO:0000259" key="3">
    <source>
        <dbReference type="PROSITE" id="PS50175"/>
    </source>
</evidence>
<dbReference type="Pfam" id="PF14479">
    <property type="entry name" value="HeLo"/>
    <property type="match status" value="1"/>
</dbReference>
<dbReference type="InterPro" id="IPR003877">
    <property type="entry name" value="SPRY_dom"/>
</dbReference>
<dbReference type="InterPro" id="IPR029498">
    <property type="entry name" value="HeLo_dom"/>
</dbReference>
<name>U1GBG4_ENDPU</name>
<dbReference type="SUPFAM" id="SSF48403">
    <property type="entry name" value="Ankyrin repeat"/>
    <property type="match status" value="1"/>
</dbReference>
<dbReference type="InterPro" id="IPR038305">
    <property type="entry name" value="HeLo_sf"/>
</dbReference>
<dbReference type="Pfam" id="PF22939">
    <property type="entry name" value="WHD_GPIID"/>
    <property type="match status" value="1"/>
</dbReference>
<evidence type="ECO:0000256" key="2">
    <source>
        <dbReference type="PROSITE-ProRule" id="PRU00023"/>
    </source>
</evidence>
<dbReference type="InterPro" id="IPR013320">
    <property type="entry name" value="ConA-like_dom_sf"/>
</dbReference>
<feature type="domain" description="B30.2/SPRY" evidence="4">
    <location>
        <begin position="1204"/>
        <end position="1428"/>
    </location>
</feature>
<keyword evidence="6" id="KW-1185">Reference proteome</keyword>
<proteinExistence type="predicted"/>
<dbReference type="OrthoDB" id="7464126at2759"/>
<dbReference type="InterPro" id="IPR056884">
    <property type="entry name" value="NPHP3-like_N"/>
</dbReference>